<evidence type="ECO:0000313" key="4">
    <source>
        <dbReference type="EMBL" id="RWS07995.1"/>
    </source>
</evidence>
<dbReference type="SMART" id="SM00369">
    <property type="entry name" value="LRR_TYP"/>
    <property type="match status" value="2"/>
</dbReference>
<feature type="signal peptide" evidence="3">
    <location>
        <begin position="1"/>
        <end position="18"/>
    </location>
</feature>
<dbReference type="PANTHER" id="PTHR24366">
    <property type="entry name" value="IG(IMMUNOGLOBULIN) AND LRR(LEUCINE RICH REPEAT) DOMAINS"/>
    <property type="match status" value="1"/>
</dbReference>
<proteinExistence type="predicted"/>
<organism evidence="4 5">
    <name type="scientific">Dinothrombium tinctorium</name>
    <dbReference type="NCBI Taxonomy" id="1965070"/>
    <lineage>
        <taxon>Eukaryota</taxon>
        <taxon>Metazoa</taxon>
        <taxon>Ecdysozoa</taxon>
        <taxon>Arthropoda</taxon>
        <taxon>Chelicerata</taxon>
        <taxon>Arachnida</taxon>
        <taxon>Acari</taxon>
        <taxon>Acariformes</taxon>
        <taxon>Trombidiformes</taxon>
        <taxon>Prostigmata</taxon>
        <taxon>Anystina</taxon>
        <taxon>Parasitengona</taxon>
        <taxon>Trombidioidea</taxon>
        <taxon>Trombidiidae</taxon>
        <taxon>Dinothrombium</taxon>
    </lineage>
</organism>
<dbReference type="InterPro" id="IPR001611">
    <property type="entry name" value="Leu-rich_rpt"/>
</dbReference>
<dbReference type="PANTHER" id="PTHR24366:SF96">
    <property type="entry name" value="LEUCINE RICH REPEAT CONTAINING 53"/>
    <property type="match status" value="1"/>
</dbReference>
<accession>A0A443QYA5</accession>
<dbReference type="InterPro" id="IPR032675">
    <property type="entry name" value="LRR_dom_sf"/>
</dbReference>
<dbReference type="EMBL" id="NCKU01003190">
    <property type="protein sequence ID" value="RWS07995.1"/>
    <property type="molecule type" value="Genomic_DNA"/>
</dbReference>
<keyword evidence="5" id="KW-1185">Reference proteome</keyword>
<evidence type="ECO:0000256" key="2">
    <source>
        <dbReference type="ARBA" id="ARBA00022737"/>
    </source>
</evidence>
<dbReference type="SUPFAM" id="SSF52058">
    <property type="entry name" value="L domain-like"/>
    <property type="match status" value="1"/>
</dbReference>
<dbReference type="Pfam" id="PF13855">
    <property type="entry name" value="LRR_8"/>
    <property type="match status" value="2"/>
</dbReference>
<reference evidence="4 5" key="1">
    <citation type="journal article" date="2018" name="Gigascience">
        <title>Genomes of trombidid mites reveal novel predicted allergens and laterally-transferred genes associated with secondary metabolism.</title>
        <authorList>
            <person name="Dong X."/>
            <person name="Chaisiri K."/>
            <person name="Xia D."/>
            <person name="Armstrong S.D."/>
            <person name="Fang Y."/>
            <person name="Donnelly M.J."/>
            <person name="Kadowaki T."/>
            <person name="McGarry J.W."/>
            <person name="Darby A.C."/>
            <person name="Makepeace B.L."/>
        </authorList>
    </citation>
    <scope>NUCLEOTIDE SEQUENCE [LARGE SCALE GENOMIC DNA]</scope>
    <source>
        <strain evidence="4">UoL-WK</strain>
    </source>
</reference>
<keyword evidence="3" id="KW-0732">Signal</keyword>
<keyword evidence="1" id="KW-0433">Leucine-rich repeat</keyword>
<dbReference type="OrthoDB" id="9985976at2759"/>
<evidence type="ECO:0000256" key="1">
    <source>
        <dbReference type="ARBA" id="ARBA00022614"/>
    </source>
</evidence>
<dbReference type="AlphaFoldDB" id="A0A443QYA5"/>
<feature type="chain" id="PRO_5019038885" evidence="3">
    <location>
        <begin position="19"/>
        <end position="337"/>
    </location>
</feature>
<dbReference type="Gene3D" id="3.80.10.10">
    <property type="entry name" value="Ribonuclease Inhibitor"/>
    <property type="match status" value="2"/>
</dbReference>
<sequence length="337" mass="38574">MFILRLLSAIFLTKSVVSDVEITCPPNEVLFPCNCDSEVAVIMCDIKDAEICNIENITSKISEVVQNKSVHFELAIGGVKLTKLKEKSLGSVLYSRIAIIDTGLKSIHKNVFSHTSHVTYYIDLEGNHLKNDVFDALRSLPTLTYINLSRNKLTVIPSHAFRHTNGQFQSRLRVILLTQNDIHTISGHAFFYLPHVSHLDISENELDLIGDQAFDFDDIPIGRQIHLTIDLAKNKLHSNSFNEKTLANIHRPVKLKIASNNFTHLSESIFKPFLYKHENNSIDVEANPLYCDCSSLWLHRNMHIYRNKVLNHVCKDNRILWSYNHSEFNNCDNSFFL</sequence>
<name>A0A443QYA5_9ACAR</name>
<dbReference type="InterPro" id="IPR003591">
    <property type="entry name" value="Leu-rich_rpt_typical-subtyp"/>
</dbReference>
<comment type="caution">
    <text evidence="4">The sequence shown here is derived from an EMBL/GenBank/DDBJ whole genome shotgun (WGS) entry which is preliminary data.</text>
</comment>
<gene>
    <name evidence="4" type="ORF">B4U79_17818</name>
</gene>
<dbReference type="Proteomes" id="UP000285301">
    <property type="component" value="Unassembled WGS sequence"/>
</dbReference>
<evidence type="ECO:0000256" key="3">
    <source>
        <dbReference type="SAM" id="SignalP"/>
    </source>
</evidence>
<protein>
    <submittedName>
        <fullName evidence="4">Leucine rich repeat containing protein 10-like protein</fullName>
    </submittedName>
</protein>
<evidence type="ECO:0000313" key="5">
    <source>
        <dbReference type="Proteomes" id="UP000285301"/>
    </source>
</evidence>
<dbReference type="STRING" id="1965070.A0A443QYA5"/>
<keyword evidence="2" id="KW-0677">Repeat</keyword>